<dbReference type="OrthoDB" id="9799384at2"/>
<evidence type="ECO:0000256" key="2">
    <source>
        <dbReference type="ARBA" id="ARBA00023125"/>
    </source>
</evidence>
<evidence type="ECO:0000313" key="6">
    <source>
        <dbReference type="Proteomes" id="UP000002770"/>
    </source>
</evidence>
<reference evidence="5 6" key="1">
    <citation type="journal article" date="2011" name="BMC Genomics">
        <title>Insight into cross-talk between intra-amoebal pathogens.</title>
        <authorList>
            <person name="Gimenez G."/>
            <person name="Bertelli C."/>
            <person name="Moliner C."/>
            <person name="Robert C."/>
            <person name="Raoult D."/>
            <person name="Fournier P.E."/>
            <person name="Greub G."/>
        </authorList>
    </citation>
    <scope>NUCLEOTIDE SEQUENCE [LARGE SCALE GENOMIC DNA]</scope>
    <source>
        <strain evidence="5 6">LLAP12</strain>
    </source>
</reference>
<keyword evidence="1" id="KW-0805">Transcription regulation</keyword>
<dbReference type="HOGENOM" id="CLU_144725_0_2_6"/>
<keyword evidence="6" id="KW-1185">Reference proteome</keyword>
<dbReference type="PANTHER" id="PTHR36511">
    <property type="entry name" value="MERR FAMILY BACTERIAL REGULATORY PROTEIN"/>
    <property type="match status" value="1"/>
</dbReference>
<dbReference type="eggNOG" id="COG2944">
    <property type="taxonomic scope" value="Bacteria"/>
</dbReference>
<dbReference type="Proteomes" id="UP000002770">
    <property type="component" value="Unassembled WGS sequence"/>
</dbReference>
<dbReference type="PANTHER" id="PTHR36511:SF3">
    <property type="entry name" value="ANTITOXIN HIGA-2"/>
    <property type="match status" value="1"/>
</dbReference>
<gene>
    <name evidence="5" type="ORF">LDG_5891</name>
</gene>
<dbReference type="InParanoid" id="G9EKZ7"/>
<dbReference type="InterPro" id="IPR001387">
    <property type="entry name" value="Cro/C1-type_HTH"/>
</dbReference>
<evidence type="ECO:0000259" key="4">
    <source>
        <dbReference type="PROSITE" id="PS50943"/>
    </source>
</evidence>
<protein>
    <recommendedName>
        <fullName evidence="4">HTH cro/C1-type domain-containing protein</fullName>
    </recommendedName>
</protein>
<dbReference type="InterPro" id="IPR010982">
    <property type="entry name" value="Lambda_DNA-bd_dom_sf"/>
</dbReference>
<sequence length="99" mass="11154">MSKSDIISAMLETAHDLGLSQVTIKEIETLGLSEVEELLPDEIKAMRSKEKISQSVMARILNVTTSTYQKWERGEVHPKGANLKLLRLAYDHGVSYIMH</sequence>
<name>G9EKZ7_9GAMM</name>
<dbReference type="InterPro" id="IPR052359">
    <property type="entry name" value="HTH-type_reg/antitoxin"/>
</dbReference>
<evidence type="ECO:0000313" key="5">
    <source>
        <dbReference type="EMBL" id="EHL32108.1"/>
    </source>
</evidence>
<dbReference type="RefSeq" id="WP_006869844.1">
    <property type="nucleotide sequence ID" value="NZ_JH413805.1"/>
</dbReference>
<dbReference type="Pfam" id="PF01381">
    <property type="entry name" value="HTH_3"/>
    <property type="match status" value="1"/>
</dbReference>
<keyword evidence="2" id="KW-0238">DNA-binding</keyword>
<evidence type="ECO:0000256" key="3">
    <source>
        <dbReference type="ARBA" id="ARBA00023163"/>
    </source>
</evidence>
<organism evidence="5 6">
    <name type="scientific">Legionella drancourtii LLAP12</name>
    <dbReference type="NCBI Taxonomy" id="658187"/>
    <lineage>
        <taxon>Bacteria</taxon>
        <taxon>Pseudomonadati</taxon>
        <taxon>Pseudomonadota</taxon>
        <taxon>Gammaproteobacteria</taxon>
        <taxon>Legionellales</taxon>
        <taxon>Legionellaceae</taxon>
        <taxon>Legionella</taxon>
    </lineage>
</organism>
<dbReference type="EMBL" id="JH413805">
    <property type="protein sequence ID" value="EHL32108.1"/>
    <property type="molecule type" value="Genomic_DNA"/>
</dbReference>
<dbReference type="STRING" id="658187.LDG_5891"/>
<evidence type="ECO:0000256" key="1">
    <source>
        <dbReference type="ARBA" id="ARBA00023015"/>
    </source>
</evidence>
<dbReference type="SMART" id="SM00530">
    <property type="entry name" value="HTH_XRE"/>
    <property type="match status" value="1"/>
</dbReference>
<dbReference type="PROSITE" id="PS50943">
    <property type="entry name" value="HTH_CROC1"/>
    <property type="match status" value="1"/>
</dbReference>
<dbReference type="CDD" id="cd00093">
    <property type="entry name" value="HTH_XRE"/>
    <property type="match status" value="1"/>
</dbReference>
<dbReference type="Gene3D" id="1.10.260.40">
    <property type="entry name" value="lambda repressor-like DNA-binding domains"/>
    <property type="match status" value="1"/>
</dbReference>
<proteinExistence type="predicted"/>
<dbReference type="GO" id="GO:0003677">
    <property type="term" value="F:DNA binding"/>
    <property type="evidence" value="ECO:0007669"/>
    <property type="project" value="UniProtKB-KW"/>
</dbReference>
<keyword evidence="3" id="KW-0804">Transcription</keyword>
<accession>G9EKZ7</accession>
<dbReference type="SUPFAM" id="SSF47413">
    <property type="entry name" value="lambda repressor-like DNA-binding domains"/>
    <property type="match status" value="1"/>
</dbReference>
<dbReference type="AlphaFoldDB" id="G9EKZ7"/>
<feature type="domain" description="HTH cro/C1-type" evidence="4">
    <location>
        <begin position="43"/>
        <end position="97"/>
    </location>
</feature>